<dbReference type="Proteomes" id="UP000239757">
    <property type="component" value="Unassembled WGS sequence"/>
</dbReference>
<dbReference type="PANTHER" id="PTHR47813:SF2">
    <property type="entry name" value="UBIQUITIN-LIKE SUPERFAMILY PROTEIN"/>
    <property type="match status" value="1"/>
</dbReference>
<sequence length="183" mass="20549">MKLNQADSTTDDLEPLFDYRRVQPLNIVCLDGKKNFQDCSDTSPVPSPKRRKFANPNVAEVDLDKDVEVIKVVNVEEEDWLAPPPAVSTKAYSKIGEDSTIKELRRRKQELLLFAQSAKSMLQEVEESAKQEPSGSSKPSLDAVAEQPKNPAPERAKIVISIQNKDEIKQFRIYMSGYEIGGK</sequence>
<dbReference type="AlphaFoldDB" id="A0A2P5WLX5"/>
<gene>
    <name evidence="2" type="ORF">GOBAR_AA28567</name>
</gene>
<reference evidence="2 3" key="1">
    <citation type="submission" date="2015-01" db="EMBL/GenBank/DDBJ databases">
        <title>Genome of allotetraploid Gossypium barbadense reveals genomic plasticity and fiber elongation in cotton evolution.</title>
        <authorList>
            <person name="Chen X."/>
            <person name="Liu X."/>
            <person name="Zhao B."/>
            <person name="Zheng H."/>
            <person name="Hu Y."/>
            <person name="Lu G."/>
            <person name="Yang C."/>
            <person name="Chen J."/>
            <person name="Shan C."/>
            <person name="Zhang L."/>
            <person name="Zhou Y."/>
            <person name="Wang L."/>
            <person name="Guo W."/>
            <person name="Bai Y."/>
            <person name="Ruan J."/>
            <person name="Shangguan X."/>
            <person name="Mao Y."/>
            <person name="Jiang J."/>
            <person name="Zhu Y."/>
            <person name="Lei J."/>
            <person name="Kang H."/>
            <person name="Chen S."/>
            <person name="He X."/>
            <person name="Wang R."/>
            <person name="Wang Y."/>
            <person name="Chen J."/>
            <person name="Wang L."/>
            <person name="Yu S."/>
            <person name="Wang B."/>
            <person name="Wei J."/>
            <person name="Song S."/>
            <person name="Lu X."/>
            <person name="Gao Z."/>
            <person name="Gu W."/>
            <person name="Deng X."/>
            <person name="Ma D."/>
            <person name="Wang S."/>
            <person name="Liang W."/>
            <person name="Fang L."/>
            <person name="Cai C."/>
            <person name="Zhu X."/>
            <person name="Zhou B."/>
            <person name="Zhang Y."/>
            <person name="Chen Z."/>
            <person name="Xu S."/>
            <person name="Zhu R."/>
            <person name="Wang S."/>
            <person name="Zhang T."/>
            <person name="Zhao G."/>
        </authorList>
    </citation>
    <scope>NUCLEOTIDE SEQUENCE [LARGE SCALE GENOMIC DNA]</scope>
    <source>
        <strain evidence="3">cv. Xinhai21</strain>
        <tissue evidence="2">Leaf</tissue>
    </source>
</reference>
<organism evidence="2 3">
    <name type="scientific">Gossypium barbadense</name>
    <name type="common">Sea Island cotton</name>
    <name type="synonym">Hibiscus barbadensis</name>
    <dbReference type="NCBI Taxonomy" id="3634"/>
    <lineage>
        <taxon>Eukaryota</taxon>
        <taxon>Viridiplantae</taxon>
        <taxon>Streptophyta</taxon>
        <taxon>Embryophyta</taxon>
        <taxon>Tracheophyta</taxon>
        <taxon>Spermatophyta</taxon>
        <taxon>Magnoliopsida</taxon>
        <taxon>eudicotyledons</taxon>
        <taxon>Gunneridae</taxon>
        <taxon>Pentapetalae</taxon>
        <taxon>rosids</taxon>
        <taxon>malvids</taxon>
        <taxon>Malvales</taxon>
        <taxon>Malvaceae</taxon>
        <taxon>Malvoideae</taxon>
        <taxon>Gossypium</taxon>
    </lineage>
</organism>
<protein>
    <submittedName>
        <fullName evidence="2">Uncharacterized protein</fullName>
    </submittedName>
</protein>
<dbReference type="EMBL" id="KZ667143">
    <property type="protein sequence ID" value="PPR92103.1"/>
    <property type="molecule type" value="Genomic_DNA"/>
</dbReference>
<evidence type="ECO:0000256" key="1">
    <source>
        <dbReference type="SAM" id="MobiDB-lite"/>
    </source>
</evidence>
<dbReference type="OrthoDB" id="442921at2759"/>
<accession>A0A2P5WLX5</accession>
<proteinExistence type="predicted"/>
<evidence type="ECO:0000313" key="2">
    <source>
        <dbReference type="EMBL" id="PPR92103.1"/>
    </source>
</evidence>
<dbReference type="PANTHER" id="PTHR47813">
    <property type="entry name" value="UBIQUITIN-LIKE SUPERFAMILY PROTEIN"/>
    <property type="match status" value="1"/>
</dbReference>
<evidence type="ECO:0000313" key="3">
    <source>
        <dbReference type="Proteomes" id="UP000239757"/>
    </source>
</evidence>
<name>A0A2P5WLX5_GOSBA</name>
<feature type="region of interest" description="Disordered" evidence="1">
    <location>
        <begin position="123"/>
        <end position="158"/>
    </location>
</feature>